<dbReference type="Proteomes" id="UP000813672">
    <property type="component" value="Unassembled WGS sequence"/>
</dbReference>
<feature type="domain" description="Helicase ATP-binding" evidence="1">
    <location>
        <begin position="1"/>
        <end position="146"/>
    </location>
</feature>
<organism evidence="2 3">
    <name type="scientific">Ruegeria pomeroyi</name>
    <dbReference type="NCBI Taxonomy" id="89184"/>
    <lineage>
        <taxon>Bacteria</taxon>
        <taxon>Pseudomonadati</taxon>
        <taxon>Pseudomonadota</taxon>
        <taxon>Alphaproteobacteria</taxon>
        <taxon>Rhodobacterales</taxon>
        <taxon>Roseobacteraceae</taxon>
        <taxon>Ruegeria</taxon>
    </lineage>
</organism>
<name>A0A9Q3WM98_9RHOB</name>
<dbReference type="InterPro" id="IPR038718">
    <property type="entry name" value="SNF2-like_sf"/>
</dbReference>
<sequence>MGLGKTVQALMIVNALRWQNTAHRSLVIAPDNLLAQWQEECWIRGHVMPAIAGSIADGTHDELSPVTLARPRDLMTRPGQGTRTISADSAVFDLLIVDEPQTMPRDAIQAISQAADEFRQVLVLSATPRLGDPAWREPILRMIEPEAAALARMEGRSVADMLQDREEAAIAALNGSDSPDDWTRAFLQSGASRRIIRNGRSEWNEYLPQRRNHEVRLQPLESERMRHEIAAIVLEGADPAEGIQGPAWTAARALQRSARAARTVLTELATRGGALAQMAEAARVKSLEDPGDSRLEALLDILSEQWCHDEDRAFIIVCGDNPTIDMLRAALPRYFPFLADGISVLRRPAATEVEGVTNLREIQETLAPLLSRENRLLLVGDWVQAGLNLHHVAQGIIFFSLPWEIDGIDQLIGRVDRLGPAGDRKRSRRIIDIWRILIEGSQEAAIADTVAALGVFDSPLPPLSPSELAELQTVLGRAAIRRKAAPSVGPLSGNGTGMNSRFKDADPHSPRQAAAYFELWSEKACPEPAMLSELAIQKETPVRREERSIGAWLKTITASGDFDIGFRRDKVDGYGFHTLWYHGVGERGRAGDSPFALPGVSRESWMSGHVPFIYRRSHISAPPRKSVFTDDGERSIEGEKSGRPLRFFDHGAELHDAMVAGYTSACLKDFGTAKPVVQTSVRLPEGHPARGIGPLVLISAALVDPFPDRLLPSLWTPNAKEMLESAPTDVQRRGLTADRNALQSLFRALQRKVRIAAPVELIRVGSWKARDNWQDLAEVDLDLCLEPMTPSTNNALAKGRTPLVPLEKQEVVNLIRSRQMAAINSMLERHKASVLNTVRQELAGFALQVSAYFQAEIMNRELALQRRKASPPEAGPVELWQGQVAALERSLAMARLNFSEAKTFIQEIAAGQLIMSGVQPCSVLLALITDE</sequence>
<reference evidence="2" key="1">
    <citation type="journal article" date="2021" name="Environ. Microbiol.">
        <title>Cryptic niche differentiation of novel sediment ecotypes of Rugeria pomeroyi correlates with nitrate respiration.</title>
        <authorList>
            <person name="Lin X."/>
            <person name="McNichol J."/>
            <person name="Chu X."/>
            <person name="Qian Y."/>
            <person name="Luo H."/>
        </authorList>
    </citation>
    <scope>NUCLEOTIDE SEQUENCE</scope>
    <source>
        <strain evidence="2">SZCCDBB064</strain>
    </source>
</reference>
<dbReference type="InterPro" id="IPR014001">
    <property type="entry name" value="Helicase_ATP-bd"/>
</dbReference>
<dbReference type="EMBL" id="JAGQAF010000006">
    <property type="protein sequence ID" value="MCE8537987.1"/>
    <property type="molecule type" value="Genomic_DNA"/>
</dbReference>
<dbReference type="InterPro" id="IPR027417">
    <property type="entry name" value="P-loop_NTPase"/>
</dbReference>
<evidence type="ECO:0000313" key="2">
    <source>
        <dbReference type="EMBL" id="MCE8537987.1"/>
    </source>
</evidence>
<accession>A0A9Q3WM98</accession>
<evidence type="ECO:0000259" key="1">
    <source>
        <dbReference type="PROSITE" id="PS51192"/>
    </source>
</evidence>
<comment type="caution">
    <text evidence="2">The sequence shown here is derived from an EMBL/GenBank/DDBJ whole genome shotgun (WGS) entry which is preliminary data.</text>
</comment>
<dbReference type="AlphaFoldDB" id="A0A9Q3WM98"/>
<protein>
    <recommendedName>
        <fullName evidence="1">Helicase ATP-binding domain-containing protein</fullName>
    </recommendedName>
</protein>
<proteinExistence type="predicted"/>
<dbReference type="Gene3D" id="3.40.50.300">
    <property type="entry name" value="P-loop containing nucleotide triphosphate hydrolases"/>
    <property type="match status" value="1"/>
</dbReference>
<dbReference type="InterPro" id="IPR000330">
    <property type="entry name" value="SNF2_N"/>
</dbReference>
<evidence type="ECO:0000313" key="3">
    <source>
        <dbReference type="Proteomes" id="UP000813672"/>
    </source>
</evidence>
<dbReference type="Pfam" id="PF00176">
    <property type="entry name" value="SNF2-rel_dom"/>
    <property type="match status" value="1"/>
</dbReference>
<dbReference type="SUPFAM" id="SSF52540">
    <property type="entry name" value="P-loop containing nucleoside triphosphate hydrolases"/>
    <property type="match status" value="2"/>
</dbReference>
<dbReference type="Gene3D" id="3.40.50.10810">
    <property type="entry name" value="Tandem AAA-ATPase domain"/>
    <property type="match status" value="1"/>
</dbReference>
<dbReference type="PROSITE" id="PS51192">
    <property type="entry name" value="HELICASE_ATP_BIND_1"/>
    <property type="match status" value="1"/>
</dbReference>
<dbReference type="GO" id="GO:0005524">
    <property type="term" value="F:ATP binding"/>
    <property type="evidence" value="ECO:0007669"/>
    <property type="project" value="InterPro"/>
</dbReference>
<gene>
    <name evidence="2" type="ORF">KBY27_11015</name>
</gene>